<dbReference type="Proteomes" id="UP001293254">
    <property type="component" value="Unassembled WGS sequence"/>
</dbReference>
<evidence type="ECO:0000313" key="2">
    <source>
        <dbReference type="Proteomes" id="UP001293254"/>
    </source>
</evidence>
<gene>
    <name evidence="1" type="ORF">Salat_2500600</name>
</gene>
<reference evidence="1" key="2">
    <citation type="journal article" date="2024" name="Plant">
        <title>Genomic evolution and insights into agronomic trait innovations of Sesamum species.</title>
        <authorList>
            <person name="Miao H."/>
            <person name="Wang L."/>
            <person name="Qu L."/>
            <person name="Liu H."/>
            <person name="Sun Y."/>
            <person name="Le M."/>
            <person name="Wang Q."/>
            <person name="Wei S."/>
            <person name="Zheng Y."/>
            <person name="Lin W."/>
            <person name="Duan Y."/>
            <person name="Cao H."/>
            <person name="Xiong S."/>
            <person name="Wang X."/>
            <person name="Wei L."/>
            <person name="Li C."/>
            <person name="Ma Q."/>
            <person name="Ju M."/>
            <person name="Zhao R."/>
            <person name="Li G."/>
            <person name="Mu C."/>
            <person name="Tian Q."/>
            <person name="Mei H."/>
            <person name="Zhang T."/>
            <person name="Gao T."/>
            <person name="Zhang H."/>
        </authorList>
    </citation>
    <scope>NUCLEOTIDE SEQUENCE</scope>
    <source>
        <strain evidence="1">3651</strain>
    </source>
</reference>
<name>A0AAE2CC79_9LAMI</name>
<comment type="caution">
    <text evidence="1">The sequence shown here is derived from an EMBL/GenBank/DDBJ whole genome shotgun (WGS) entry which is preliminary data.</text>
</comment>
<keyword evidence="2" id="KW-1185">Reference proteome</keyword>
<accession>A0AAE2CC79</accession>
<sequence length="110" mass="12896">MAPNLQKERAQMVGDLGQGYLQLCRPRSLCFRDGPEAGTHLFGRKLRKWPRVWGLGLILNAFMGCREPWQWPRTRRTTRAVKSTTLLLLLFMLRSYRKRREKSVKHTVGN</sequence>
<reference evidence="1" key="1">
    <citation type="submission" date="2020-06" db="EMBL/GenBank/DDBJ databases">
        <authorList>
            <person name="Li T."/>
            <person name="Hu X."/>
            <person name="Zhang T."/>
            <person name="Song X."/>
            <person name="Zhang H."/>
            <person name="Dai N."/>
            <person name="Sheng W."/>
            <person name="Hou X."/>
            <person name="Wei L."/>
        </authorList>
    </citation>
    <scope>NUCLEOTIDE SEQUENCE</scope>
    <source>
        <strain evidence="1">3651</strain>
        <tissue evidence="1">Leaf</tissue>
    </source>
</reference>
<organism evidence="1 2">
    <name type="scientific">Sesamum alatum</name>
    <dbReference type="NCBI Taxonomy" id="300844"/>
    <lineage>
        <taxon>Eukaryota</taxon>
        <taxon>Viridiplantae</taxon>
        <taxon>Streptophyta</taxon>
        <taxon>Embryophyta</taxon>
        <taxon>Tracheophyta</taxon>
        <taxon>Spermatophyta</taxon>
        <taxon>Magnoliopsida</taxon>
        <taxon>eudicotyledons</taxon>
        <taxon>Gunneridae</taxon>
        <taxon>Pentapetalae</taxon>
        <taxon>asterids</taxon>
        <taxon>lamiids</taxon>
        <taxon>Lamiales</taxon>
        <taxon>Pedaliaceae</taxon>
        <taxon>Sesamum</taxon>
    </lineage>
</organism>
<evidence type="ECO:0000313" key="1">
    <source>
        <dbReference type="EMBL" id="KAK4416751.1"/>
    </source>
</evidence>
<dbReference type="EMBL" id="JACGWO010000010">
    <property type="protein sequence ID" value="KAK4416751.1"/>
    <property type="molecule type" value="Genomic_DNA"/>
</dbReference>
<protein>
    <submittedName>
        <fullName evidence="1">Uncharacterized protein</fullName>
    </submittedName>
</protein>
<proteinExistence type="predicted"/>
<dbReference type="AlphaFoldDB" id="A0AAE2CC79"/>